<evidence type="ECO:0000313" key="10">
    <source>
        <dbReference type="EMBL" id="GIG76027.1"/>
    </source>
</evidence>
<feature type="domain" description="2Fe-2S ferredoxin-type" evidence="8">
    <location>
        <begin position="254"/>
        <end position="343"/>
    </location>
</feature>
<dbReference type="GO" id="GO:0051537">
    <property type="term" value="F:2 iron, 2 sulfur cluster binding"/>
    <property type="evidence" value="ECO:0007669"/>
    <property type="project" value="UniProtKB-KW"/>
</dbReference>
<dbReference type="Gene3D" id="2.40.30.10">
    <property type="entry name" value="Translation factors"/>
    <property type="match status" value="1"/>
</dbReference>
<evidence type="ECO:0000256" key="1">
    <source>
        <dbReference type="ARBA" id="ARBA00001974"/>
    </source>
</evidence>
<dbReference type="SUPFAM" id="SSF54292">
    <property type="entry name" value="2Fe-2S ferredoxin-like"/>
    <property type="match status" value="1"/>
</dbReference>
<dbReference type="CDD" id="cd00207">
    <property type="entry name" value="fer2"/>
    <property type="match status" value="1"/>
</dbReference>
<sequence>MSMTVMMESAPETVSDASRDLRQLLVKTATWEADGVLSLRLVDPHGGELPAWEPGAHLDLVLPSGLVRQYSLCGRTDDRRAYTIAVLREVDGRGGSREVHETALVGKTVSVRGPRNRFPLEDAPRYLFLAGGIGITPILAMIREAEARGADWRLAYGGRSRSTMAFVDELVELGRGGVDGVDGVDRVDIVAQDERGLLDLDALLEQAEPGTAVYCCGPEGLLAAAEQRCGDRGISLHLERFGASGAAEPVDDSAEVSFEVELARSGCVVTVPPGCSILDAVRDVAPDVMTSCEEGFCGTCETKVLEGVPDHHDTILSAKERERGQTMMICVGRSKSPRLVLDL</sequence>
<dbReference type="InterPro" id="IPR017938">
    <property type="entry name" value="Riboflavin_synthase-like_b-brl"/>
</dbReference>
<dbReference type="InterPro" id="IPR001433">
    <property type="entry name" value="OxRdtase_FAD/NAD-bd"/>
</dbReference>
<evidence type="ECO:0000256" key="7">
    <source>
        <dbReference type="ARBA" id="ARBA00023014"/>
    </source>
</evidence>
<evidence type="ECO:0000259" key="9">
    <source>
        <dbReference type="PROSITE" id="PS51384"/>
    </source>
</evidence>
<dbReference type="RefSeq" id="WP_239075683.1">
    <property type="nucleotide sequence ID" value="NZ_BAAAQJ010000001.1"/>
</dbReference>
<dbReference type="EMBL" id="BONU01000042">
    <property type="protein sequence ID" value="GIG76027.1"/>
    <property type="molecule type" value="Genomic_DNA"/>
</dbReference>
<dbReference type="PANTHER" id="PTHR47354">
    <property type="entry name" value="NADH OXIDOREDUCTASE HCR"/>
    <property type="match status" value="1"/>
</dbReference>
<dbReference type="InterPro" id="IPR012675">
    <property type="entry name" value="Beta-grasp_dom_sf"/>
</dbReference>
<dbReference type="SUPFAM" id="SSF63380">
    <property type="entry name" value="Riboflavin synthase domain-like"/>
    <property type="match status" value="1"/>
</dbReference>
<dbReference type="PROSITE" id="PS51384">
    <property type="entry name" value="FAD_FR"/>
    <property type="match status" value="1"/>
</dbReference>
<comment type="caution">
    <text evidence="10">The sequence shown here is derived from an EMBL/GenBank/DDBJ whole genome shotgun (WGS) entry which is preliminary data.</text>
</comment>
<organism evidence="10 11">
    <name type="scientific">Planosporangium flavigriseum</name>
    <dbReference type="NCBI Taxonomy" id="373681"/>
    <lineage>
        <taxon>Bacteria</taxon>
        <taxon>Bacillati</taxon>
        <taxon>Actinomycetota</taxon>
        <taxon>Actinomycetes</taxon>
        <taxon>Micromonosporales</taxon>
        <taxon>Micromonosporaceae</taxon>
        <taxon>Planosporangium</taxon>
    </lineage>
</organism>
<dbReference type="PROSITE" id="PS00197">
    <property type="entry name" value="2FE2S_FER_1"/>
    <property type="match status" value="1"/>
</dbReference>
<evidence type="ECO:0000256" key="5">
    <source>
        <dbReference type="ARBA" id="ARBA00023002"/>
    </source>
</evidence>
<accession>A0A8J3LQC3</accession>
<dbReference type="InterPro" id="IPR001041">
    <property type="entry name" value="2Fe-2S_ferredoxin-type"/>
</dbReference>
<dbReference type="PANTHER" id="PTHR47354:SF1">
    <property type="entry name" value="CARNITINE MONOOXYGENASE REDUCTASE SUBUNIT"/>
    <property type="match status" value="1"/>
</dbReference>
<dbReference type="PRINTS" id="PR00409">
    <property type="entry name" value="PHDIOXRDTASE"/>
</dbReference>
<protein>
    <submittedName>
        <fullName evidence="10">Ferredoxin</fullName>
    </submittedName>
</protein>
<evidence type="ECO:0000256" key="4">
    <source>
        <dbReference type="ARBA" id="ARBA00022723"/>
    </source>
</evidence>
<dbReference type="SUPFAM" id="SSF52343">
    <property type="entry name" value="Ferredoxin reductase-like, C-terminal NADP-linked domain"/>
    <property type="match status" value="1"/>
</dbReference>
<comment type="cofactor">
    <cofactor evidence="1">
        <name>FAD</name>
        <dbReference type="ChEBI" id="CHEBI:57692"/>
    </cofactor>
</comment>
<dbReference type="GO" id="GO:0016491">
    <property type="term" value="F:oxidoreductase activity"/>
    <property type="evidence" value="ECO:0007669"/>
    <property type="project" value="UniProtKB-KW"/>
</dbReference>
<keyword evidence="2" id="KW-0285">Flavoprotein</keyword>
<dbReference type="CDD" id="cd06185">
    <property type="entry name" value="PDR_like"/>
    <property type="match status" value="1"/>
</dbReference>
<dbReference type="InterPro" id="IPR006058">
    <property type="entry name" value="2Fe2S_fd_BS"/>
</dbReference>
<dbReference type="Gene3D" id="3.10.20.30">
    <property type="match status" value="1"/>
</dbReference>
<keyword evidence="4" id="KW-0479">Metal-binding</keyword>
<dbReference type="InterPro" id="IPR050415">
    <property type="entry name" value="MRET"/>
</dbReference>
<keyword evidence="7" id="KW-0411">Iron-sulfur</keyword>
<dbReference type="InterPro" id="IPR039261">
    <property type="entry name" value="FNR_nucleotide-bd"/>
</dbReference>
<dbReference type="InterPro" id="IPR017927">
    <property type="entry name" value="FAD-bd_FR_type"/>
</dbReference>
<proteinExistence type="predicted"/>
<evidence type="ECO:0000256" key="3">
    <source>
        <dbReference type="ARBA" id="ARBA00022714"/>
    </source>
</evidence>
<keyword evidence="11" id="KW-1185">Reference proteome</keyword>
<dbReference type="Proteomes" id="UP000653674">
    <property type="component" value="Unassembled WGS sequence"/>
</dbReference>
<evidence type="ECO:0000256" key="6">
    <source>
        <dbReference type="ARBA" id="ARBA00023004"/>
    </source>
</evidence>
<dbReference type="InterPro" id="IPR036010">
    <property type="entry name" value="2Fe-2S_ferredoxin-like_sf"/>
</dbReference>
<keyword evidence="6" id="KW-0408">Iron</keyword>
<feature type="domain" description="FAD-binding FR-type" evidence="9">
    <location>
        <begin position="19"/>
        <end position="121"/>
    </location>
</feature>
<gene>
    <name evidence="10" type="ORF">Pfl04_44310</name>
</gene>
<dbReference type="AlphaFoldDB" id="A0A8J3LQC3"/>
<reference evidence="10" key="1">
    <citation type="submission" date="2021-01" db="EMBL/GenBank/DDBJ databases">
        <title>Whole genome shotgun sequence of Planosporangium flavigriseum NBRC 105377.</title>
        <authorList>
            <person name="Komaki H."/>
            <person name="Tamura T."/>
        </authorList>
    </citation>
    <scope>NUCLEOTIDE SEQUENCE</scope>
    <source>
        <strain evidence="10">NBRC 105377</strain>
    </source>
</reference>
<dbReference type="PROSITE" id="PS51085">
    <property type="entry name" value="2FE2S_FER_2"/>
    <property type="match status" value="1"/>
</dbReference>
<evidence type="ECO:0000313" key="11">
    <source>
        <dbReference type="Proteomes" id="UP000653674"/>
    </source>
</evidence>
<evidence type="ECO:0000256" key="2">
    <source>
        <dbReference type="ARBA" id="ARBA00022630"/>
    </source>
</evidence>
<dbReference type="Pfam" id="PF00175">
    <property type="entry name" value="NAD_binding_1"/>
    <property type="match status" value="1"/>
</dbReference>
<keyword evidence="3" id="KW-0001">2Fe-2S</keyword>
<dbReference type="Gene3D" id="3.40.50.80">
    <property type="entry name" value="Nucleotide-binding domain of ferredoxin-NADP reductase (FNR) module"/>
    <property type="match status" value="1"/>
</dbReference>
<evidence type="ECO:0000259" key="8">
    <source>
        <dbReference type="PROSITE" id="PS51085"/>
    </source>
</evidence>
<dbReference type="Pfam" id="PF00111">
    <property type="entry name" value="Fer2"/>
    <property type="match status" value="1"/>
</dbReference>
<dbReference type="GO" id="GO:0046872">
    <property type="term" value="F:metal ion binding"/>
    <property type="evidence" value="ECO:0007669"/>
    <property type="project" value="UniProtKB-KW"/>
</dbReference>
<name>A0A8J3LQC3_9ACTN</name>
<keyword evidence="5" id="KW-0560">Oxidoreductase</keyword>